<name>A0ABM3QXN8_SPIOL</name>
<sequence length="278" mass="31048">MGFCDSWVRRIMDCLSSVSFAFKITGKISGSVIPSRGLRQGDPISPYLFLIVADAFSTLLSKAASENRIHGVKICNGAPRISHLFFANDSILFSKTSVGECSIIVDIISKYERASGQSVNLDKLDVIFSKESLLHSVLQARYFKHSSVLEAFRGHDPSYLWRSIWGAKSLQLDGLTWRGGNGINVNVWMDDWLPGSSIPPVPMNGQTVDPDMRVIDLLDAECGEWGSMAVNEVFYRRHIVDDELCRYCGVEVESIIHVLFQCPLVREMWENSSYASIA</sequence>
<dbReference type="GeneID" id="130463120"/>
<organism evidence="2 3">
    <name type="scientific">Spinacia oleracea</name>
    <name type="common">Spinach</name>
    <dbReference type="NCBI Taxonomy" id="3562"/>
    <lineage>
        <taxon>Eukaryota</taxon>
        <taxon>Viridiplantae</taxon>
        <taxon>Streptophyta</taxon>
        <taxon>Embryophyta</taxon>
        <taxon>Tracheophyta</taxon>
        <taxon>Spermatophyta</taxon>
        <taxon>Magnoliopsida</taxon>
        <taxon>eudicotyledons</taxon>
        <taxon>Gunneridae</taxon>
        <taxon>Pentapetalae</taxon>
        <taxon>Caryophyllales</taxon>
        <taxon>Chenopodiaceae</taxon>
        <taxon>Chenopodioideae</taxon>
        <taxon>Anserineae</taxon>
        <taxon>Spinacia</taxon>
    </lineage>
</organism>
<dbReference type="Proteomes" id="UP000813463">
    <property type="component" value="Chromosome 6"/>
</dbReference>
<dbReference type="Pfam" id="PF00078">
    <property type="entry name" value="RVT_1"/>
    <property type="match status" value="1"/>
</dbReference>
<evidence type="ECO:0000313" key="3">
    <source>
        <dbReference type="RefSeq" id="XP_056688141.1"/>
    </source>
</evidence>
<accession>A0ABM3QXN8</accession>
<reference evidence="2" key="1">
    <citation type="journal article" date="2021" name="Nat. Commun.">
        <title>Genomic analyses provide insights into spinach domestication and the genetic basis of agronomic traits.</title>
        <authorList>
            <person name="Cai X."/>
            <person name="Sun X."/>
            <person name="Xu C."/>
            <person name="Sun H."/>
            <person name="Wang X."/>
            <person name="Ge C."/>
            <person name="Zhang Z."/>
            <person name="Wang Q."/>
            <person name="Fei Z."/>
            <person name="Jiao C."/>
            <person name="Wang Q."/>
        </authorList>
    </citation>
    <scope>NUCLEOTIDE SEQUENCE [LARGE SCALE GENOMIC DNA]</scope>
    <source>
        <strain evidence="2">cv. Varoflay</strain>
    </source>
</reference>
<proteinExistence type="predicted"/>
<gene>
    <name evidence="3" type="primary">LOC130463120</name>
</gene>
<evidence type="ECO:0000313" key="2">
    <source>
        <dbReference type="Proteomes" id="UP000813463"/>
    </source>
</evidence>
<dbReference type="InterPro" id="IPR000477">
    <property type="entry name" value="RT_dom"/>
</dbReference>
<dbReference type="InterPro" id="IPR052343">
    <property type="entry name" value="Retrotransposon-Effector_Assoc"/>
</dbReference>
<dbReference type="PANTHER" id="PTHR46890:SF48">
    <property type="entry name" value="RNA-DIRECTED DNA POLYMERASE"/>
    <property type="match status" value="1"/>
</dbReference>
<protein>
    <recommendedName>
        <fullName evidence="1">Reverse transcriptase domain-containing protein</fullName>
    </recommendedName>
</protein>
<keyword evidence="2" id="KW-1185">Reference proteome</keyword>
<feature type="domain" description="Reverse transcriptase" evidence="1">
    <location>
        <begin position="12"/>
        <end position="128"/>
    </location>
</feature>
<dbReference type="PANTHER" id="PTHR46890">
    <property type="entry name" value="NON-LTR RETROLELEMENT REVERSE TRANSCRIPTASE-LIKE PROTEIN-RELATED"/>
    <property type="match status" value="1"/>
</dbReference>
<reference evidence="3" key="2">
    <citation type="submission" date="2025-08" db="UniProtKB">
        <authorList>
            <consortium name="RefSeq"/>
        </authorList>
    </citation>
    <scope>IDENTIFICATION</scope>
    <source>
        <tissue evidence="3">Leaf</tissue>
    </source>
</reference>
<dbReference type="RefSeq" id="XP_056688141.1">
    <property type="nucleotide sequence ID" value="XM_056832163.1"/>
</dbReference>
<evidence type="ECO:0000259" key="1">
    <source>
        <dbReference type="Pfam" id="PF00078"/>
    </source>
</evidence>